<name>A0AA36CYZ2_9BILA</name>
<dbReference type="EMBL" id="CATQJA010002652">
    <property type="protein sequence ID" value="CAJ0577972.1"/>
    <property type="molecule type" value="Genomic_DNA"/>
</dbReference>
<accession>A0AA36CYZ2</accession>
<keyword evidence="3" id="KW-1185">Reference proteome</keyword>
<proteinExistence type="predicted"/>
<dbReference type="Proteomes" id="UP001177023">
    <property type="component" value="Unassembled WGS sequence"/>
</dbReference>
<sequence>MLEDRTEYKRRSHSERPRAVAWEKRKPGFRPFSPPEKGNRKRDRAEKDAAKLVAKAEEKTRKRQEKEQRHREKELEKIRKKEEKQRKRMEGQPKRGFFSVTLVWRYGFAVIKEDRGRDTIATVRCTEVTSG</sequence>
<comment type="caution">
    <text evidence="2">The sequence shown here is derived from an EMBL/GenBank/DDBJ whole genome shotgun (WGS) entry which is preliminary data.</text>
</comment>
<feature type="compositionally biased region" description="Basic and acidic residues" evidence="1">
    <location>
        <begin position="43"/>
        <end position="91"/>
    </location>
</feature>
<feature type="compositionally biased region" description="Basic and acidic residues" evidence="1">
    <location>
        <begin position="1"/>
        <end position="26"/>
    </location>
</feature>
<evidence type="ECO:0000256" key="1">
    <source>
        <dbReference type="SAM" id="MobiDB-lite"/>
    </source>
</evidence>
<evidence type="ECO:0000313" key="3">
    <source>
        <dbReference type="Proteomes" id="UP001177023"/>
    </source>
</evidence>
<reference evidence="2" key="1">
    <citation type="submission" date="2023-06" db="EMBL/GenBank/DDBJ databases">
        <authorList>
            <person name="Delattre M."/>
        </authorList>
    </citation>
    <scope>NUCLEOTIDE SEQUENCE</scope>
    <source>
        <strain evidence="2">AF72</strain>
    </source>
</reference>
<dbReference type="AlphaFoldDB" id="A0AA36CYZ2"/>
<organism evidence="2 3">
    <name type="scientific">Mesorhabditis spiculigera</name>
    <dbReference type="NCBI Taxonomy" id="96644"/>
    <lineage>
        <taxon>Eukaryota</taxon>
        <taxon>Metazoa</taxon>
        <taxon>Ecdysozoa</taxon>
        <taxon>Nematoda</taxon>
        <taxon>Chromadorea</taxon>
        <taxon>Rhabditida</taxon>
        <taxon>Rhabditina</taxon>
        <taxon>Rhabditomorpha</taxon>
        <taxon>Rhabditoidea</taxon>
        <taxon>Rhabditidae</taxon>
        <taxon>Mesorhabditinae</taxon>
        <taxon>Mesorhabditis</taxon>
    </lineage>
</organism>
<evidence type="ECO:0000313" key="2">
    <source>
        <dbReference type="EMBL" id="CAJ0577972.1"/>
    </source>
</evidence>
<feature type="non-terminal residue" evidence="2">
    <location>
        <position position="131"/>
    </location>
</feature>
<protein>
    <submittedName>
        <fullName evidence="2">Uncharacterized protein</fullName>
    </submittedName>
</protein>
<gene>
    <name evidence="2" type="ORF">MSPICULIGERA_LOCUS16236</name>
</gene>
<feature type="region of interest" description="Disordered" evidence="1">
    <location>
        <begin position="1"/>
        <end position="91"/>
    </location>
</feature>